<keyword evidence="9" id="KW-1185">Reference proteome</keyword>
<dbReference type="PANTHER" id="PTHR22663">
    <property type="entry name" value="RING FINGER PROTEIN NARYA-RELATED"/>
    <property type="match status" value="1"/>
</dbReference>
<comment type="caution">
    <text evidence="8">The sequence shown here is derived from an EMBL/GenBank/DDBJ whole genome shotgun (WGS) entry which is preliminary data.</text>
</comment>
<evidence type="ECO:0000256" key="3">
    <source>
        <dbReference type="ARBA" id="ARBA00022833"/>
    </source>
</evidence>
<dbReference type="PANTHER" id="PTHR22663:SF17">
    <property type="entry name" value="RING FINGER PROTEIN NARYA-RELATED"/>
    <property type="match status" value="1"/>
</dbReference>
<evidence type="ECO:0000256" key="5">
    <source>
        <dbReference type="PROSITE-ProRule" id="PRU00175"/>
    </source>
</evidence>
<organism evidence="8 9">
    <name type="scientific">Plakobranchus ocellatus</name>
    <dbReference type="NCBI Taxonomy" id="259542"/>
    <lineage>
        <taxon>Eukaryota</taxon>
        <taxon>Metazoa</taxon>
        <taxon>Spiralia</taxon>
        <taxon>Lophotrochozoa</taxon>
        <taxon>Mollusca</taxon>
        <taxon>Gastropoda</taxon>
        <taxon>Heterobranchia</taxon>
        <taxon>Euthyneura</taxon>
        <taxon>Panpulmonata</taxon>
        <taxon>Sacoglossa</taxon>
        <taxon>Placobranchoidea</taxon>
        <taxon>Plakobranchidae</taxon>
        <taxon>Plakobranchus</taxon>
    </lineage>
</organism>
<accession>A0AAV4CT53</accession>
<evidence type="ECO:0000256" key="2">
    <source>
        <dbReference type="ARBA" id="ARBA00022771"/>
    </source>
</evidence>
<dbReference type="GO" id="GO:0016925">
    <property type="term" value="P:protein sumoylation"/>
    <property type="evidence" value="ECO:0007669"/>
    <property type="project" value="TreeGrafter"/>
</dbReference>
<dbReference type="PROSITE" id="PS00518">
    <property type="entry name" value="ZF_RING_1"/>
    <property type="match status" value="1"/>
</dbReference>
<dbReference type="InterPro" id="IPR042123">
    <property type="entry name" value="Zip3/RNF212-like"/>
</dbReference>
<keyword evidence="6" id="KW-0175">Coiled coil</keyword>
<dbReference type="GO" id="GO:0008270">
    <property type="term" value="F:zinc ion binding"/>
    <property type="evidence" value="ECO:0007669"/>
    <property type="project" value="UniProtKB-KW"/>
</dbReference>
<feature type="coiled-coil region" evidence="6">
    <location>
        <begin position="97"/>
        <end position="134"/>
    </location>
</feature>
<evidence type="ECO:0000313" key="9">
    <source>
        <dbReference type="Proteomes" id="UP000735302"/>
    </source>
</evidence>
<keyword evidence="1" id="KW-0479">Metal-binding</keyword>
<dbReference type="GO" id="GO:0007131">
    <property type="term" value="P:reciprocal meiotic recombination"/>
    <property type="evidence" value="ECO:0007669"/>
    <property type="project" value="InterPro"/>
</dbReference>
<keyword evidence="3" id="KW-0862">Zinc</keyword>
<proteinExistence type="predicted"/>
<keyword evidence="2 5" id="KW-0863">Zinc-finger</keyword>
<dbReference type="GO" id="GO:0019789">
    <property type="term" value="F:SUMO transferase activity"/>
    <property type="evidence" value="ECO:0007669"/>
    <property type="project" value="InterPro"/>
</dbReference>
<evidence type="ECO:0000256" key="1">
    <source>
        <dbReference type="ARBA" id="ARBA00022723"/>
    </source>
</evidence>
<dbReference type="Proteomes" id="UP000735302">
    <property type="component" value="Unassembled WGS sequence"/>
</dbReference>
<dbReference type="GO" id="GO:0000795">
    <property type="term" value="C:synaptonemal complex"/>
    <property type="evidence" value="ECO:0007669"/>
    <property type="project" value="InterPro"/>
</dbReference>
<gene>
    <name evidence="8" type="ORF">PoB_006159000</name>
</gene>
<dbReference type="InterPro" id="IPR001841">
    <property type="entry name" value="Znf_RING"/>
</dbReference>
<evidence type="ECO:0000313" key="8">
    <source>
        <dbReference type="EMBL" id="GFO35085.1"/>
    </source>
</evidence>
<dbReference type="GO" id="GO:0007129">
    <property type="term" value="P:homologous chromosome pairing at meiosis"/>
    <property type="evidence" value="ECO:0007669"/>
    <property type="project" value="TreeGrafter"/>
</dbReference>
<dbReference type="InterPro" id="IPR017907">
    <property type="entry name" value="Znf_RING_CS"/>
</dbReference>
<dbReference type="EMBL" id="BLXT01006957">
    <property type="protein sequence ID" value="GFO35085.1"/>
    <property type="molecule type" value="Genomic_DNA"/>
</dbReference>
<dbReference type="PROSITE" id="PS50089">
    <property type="entry name" value="ZF_RING_2"/>
    <property type="match status" value="1"/>
</dbReference>
<dbReference type="Pfam" id="PF14634">
    <property type="entry name" value="zf-RING_5"/>
    <property type="match status" value="1"/>
</dbReference>
<evidence type="ECO:0000256" key="6">
    <source>
        <dbReference type="SAM" id="Coils"/>
    </source>
</evidence>
<dbReference type="AlphaFoldDB" id="A0AAV4CT53"/>
<evidence type="ECO:0000256" key="4">
    <source>
        <dbReference type="ARBA" id="ARBA00023254"/>
    </source>
</evidence>
<reference evidence="8 9" key="1">
    <citation type="journal article" date="2021" name="Elife">
        <title>Chloroplast acquisition without the gene transfer in kleptoplastic sea slugs, Plakobranchus ocellatus.</title>
        <authorList>
            <person name="Maeda T."/>
            <person name="Takahashi S."/>
            <person name="Yoshida T."/>
            <person name="Shimamura S."/>
            <person name="Takaki Y."/>
            <person name="Nagai Y."/>
            <person name="Toyoda A."/>
            <person name="Suzuki Y."/>
            <person name="Arimoto A."/>
            <person name="Ishii H."/>
            <person name="Satoh N."/>
            <person name="Nishiyama T."/>
            <person name="Hasebe M."/>
            <person name="Maruyama T."/>
            <person name="Minagawa J."/>
            <person name="Obokata J."/>
            <person name="Shigenobu S."/>
        </authorList>
    </citation>
    <scope>NUCLEOTIDE SEQUENCE [LARGE SCALE GENOMIC DNA]</scope>
</reference>
<evidence type="ECO:0000259" key="7">
    <source>
        <dbReference type="PROSITE" id="PS50089"/>
    </source>
</evidence>
<feature type="domain" description="RING-type" evidence="7">
    <location>
        <begin position="7"/>
        <end position="48"/>
    </location>
</feature>
<name>A0AAV4CT53_9GAST</name>
<protein>
    <submittedName>
        <fullName evidence="8">RING finger protein 212b</fullName>
    </submittedName>
</protein>
<sequence length="163" mass="18728">MANYLHCNACYFRPGMGIQRRFFITNCSHIYCETCVTAATKDKCKICKSQCSTLCLSGKIPKEVESMFVDPVESIQKFLKEFCQKLEFQRSHQRRLMRHMTEQLKCAEKKMSEVNKMIQRAQQLERSFTALQHRPGGGTNIPSQTGRLLIRTPPSGGRLGELF</sequence>
<keyword evidence="4" id="KW-0469">Meiosis</keyword>